<reference evidence="1" key="1">
    <citation type="journal article" date="2014" name="Front. Microbiol.">
        <title>High frequency of phylogenetically diverse reductive dehalogenase-homologous genes in deep subseafloor sedimentary metagenomes.</title>
        <authorList>
            <person name="Kawai M."/>
            <person name="Futagami T."/>
            <person name="Toyoda A."/>
            <person name="Takaki Y."/>
            <person name="Nishi S."/>
            <person name="Hori S."/>
            <person name="Arai W."/>
            <person name="Tsubouchi T."/>
            <person name="Morono Y."/>
            <person name="Uchiyama I."/>
            <person name="Ito T."/>
            <person name="Fujiyama A."/>
            <person name="Inagaki F."/>
            <person name="Takami H."/>
        </authorList>
    </citation>
    <scope>NUCLEOTIDE SEQUENCE</scope>
    <source>
        <strain evidence="1">Expedition CK06-06</strain>
    </source>
</reference>
<dbReference type="EMBL" id="BARS01003898">
    <property type="protein sequence ID" value="GAF69834.1"/>
    <property type="molecule type" value="Genomic_DNA"/>
</dbReference>
<protein>
    <submittedName>
        <fullName evidence="1">Uncharacterized protein</fullName>
    </submittedName>
</protein>
<gene>
    <name evidence="1" type="ORF">S01H1_07579</name>
</gene>
<evidence type="ECO:0000313" key="1">
    <source>
        <dbReference type="EMBL" id="GAF69834.1"/>
    </source>
</evidence>
<sequence length="466" mass="51610">TGISEDGFTLFTDANEGSLNGVEATSEAQCLITGLTVLENLAYEFGLIENDENFNTESKLTFENQKYNVESILLNSQVDGVESGVFRGWSSSLGSLKVERKDSTALPIIRGANFGSNGGTVPQTAVLNYEIVQLLPLLPYFVAGEFSNLQNKIPPSFLEGNNSLKHVFNCEFKQNISSQEGNKSIRLENLLGSVGNFGENFNGLQTQYSLDSISYKSQITTESNPSLFVDEITEVEVIVLSADGTFTGAKNVVISHSYLPIDEEEYQNSTNYFEENFIFESVEKGNSGVIIKNVETQSLTSNSLKVNFEIDLSSTSIELTEESQYLLSICLDDTSSSAENSDRTNLILDLNNYDKSPDIKGLFEVTSFSNFNHLTSFSEAGNNNYKGWIQDGYAVKGNFRVNRTLEALIDTFNVQIVAWKDGTEEYFVLQTTQFNISNAVIDANGNQQIFINEILPFQLKEGRIQA</sequence>
<name>X0RLX6_9ZZZZ</name>
<dbReference type="AlphaFoldDB" id="X0RLX6"/>
<organism evidence="1">
    <name type="scientific">marine sediment metagenome</name>
    <dbReference type="NCBI Taxonomy" id="412755"/>
    <lineage>
        <taxon>unclassified sequences</taxon>
        <taxon>metagenomes</taxon>
        <taxon>ecological metagenomes</taxon>
    </lineage>
</organism>
<feature type="non-terminal residue" evidence="1">
    <location>
        <position position="1"/>
    </location>
</feature>
<feature type="non-terminal residue" evidence="1">
    <location>
        <position position="466"/>
    </location>
</feature>
<proteinExistence type="predicted"/>
<accession>X0RLX6</accession>
<comment type="caution">
    <text evidence="1">The sequence shown here is derived from an EMBL/GenBank/DDBJ whole genome shotgun (WGS) entry which is preliminary data.</text>
</comment>